<dbReference type="HOGENOM" id="CLU_2787243_0_0_4"/>
<proteinExistence type="predicted"/>
<dbReference type="Proteomes" id="UP000005837">
    <property type="component" value="Unassembled WGS sequence"/>
</dbReference>
<evidence type="ECO:0000313" key="1">
    <source>
        <dbReference type="EMBL" id="EEG24360.1"/>
    </source>
</evidence>
<accession>C0DUG2</accession>
<organism evidence="1 2">
    <name type="scientific">Eikenella corrodens ATCC 23834</name>
    <dbReference type="NCBI Taxonomy" id="546274"/>
    <lineage>
        <taxon>Bacteria</taxon>
        <taxon>Pseudomonadati</taxon>
        <taxon>Pseudomonadota</taxon>
        <taxon>Betaproteobacteria</taxon>
        <taxon>Neisseriales</taxon>
        <taxon>Neisseriaceae</taxon>
        <taxon>Eikenella</taxon>
    </lineage>
</organism>
<name>C0DUG2_EIKCO</name>
<gene>
    <name evidence="1" type="ORF">EIKCOROL_00994</name>
</gene>
<sequence length="68" mass="7928">MDMEHGFPATGYLKAVCRLSAKACRMRRFAIDARLGLQIYGSFRFPQDSVLPYLFFLISPVRHYRDAR</sequence>
<dbReference type="AlphaFoldDB" id="C0DUG2"/>
<dbReference type="EMBL" id="ACEA01000017">
    <property type="protein sequence ID" value="EEG24360.1"/>
    <property type="molecule type" value="Genomic_DNA"/>
</dbReference>
<comment type="caution">
    <text evidence="1">The sequence shown here is derived from an EMBL/GenBank/DDBJ whole genome shotgun (WGS) entry which is preliminary data.</text>
</comment>
<protein>
    <submittedName>
        <fullName evidence="1">Uncharacterized protein</fullName>
    </submittedName>
</protein>
<reference evidence="1 2" key="1">
    <citation type="submission" date="2009-01" db="EMBL/GenBank/DDBJ databases">
        <authorList>
            <person name="Fulton L."/>
            <person name="Clifton S."/>
            <person name="Chinwalla A.T."/>
            <person name="Mitreva M."/>
            <person name="Sodergren E."/>
            <person name="Weinstock G."/>
            <person name="Clifton S."/>
            <person name="Dooling D.J."/>
            <person name="Fulton B."/>
            <person name="Minx P."/>
            <person name="Pepin K.H."/>
            <person name="Johnson M."/>
            <person name="Bhonagiri V."/>
            <person name="Nash W.E."/>
            <person name="Mardis E.R."/>
            <person name="Wilson R.K."/>
        </authorList>
    </citation>
    <scope>NUCLEOTIDE SEQUENCE [LARGE SCALE GENOMIC DNA]</scope>
    <source>
        <strain evidence="1 2">ATCC 23834</strain>
    </source>
</reference>
<evidence type="ECO:0000313" key="2">
    <source>
        <dbReference type="Proteomes" id="UP000005837"/>
    </source>
</evidence>